<dbReference type="InterPro" id="IPR050736">
    <property type="entry name" value="Sensor_HK_Regulatory"/>
</dbReference>
<keyword evidence="4 10" id="KW-0808">Transferase</keyword>
<dbReference type="Gene3D" id="3.30.565.10">
    <property type="entry name" value="Histidine kinase-like ATPase, C-terminal domain"/>
    <property type="match status" value="1"/>
</dbReference>
<dbReference type="PRINTS" id="PR00344">
    <property type="entry name" value="BCTRLSENSOR"/>
</dbReference>
<dbReference type="PROSITE" id="PS50109">
    <property type="entry name" value="HIS_KIN"/>
    <property type="match status" value="1"/>
</dbReference>
<keyword evidence="8" id="KW-1133">Transmembrane helix</keyword>
<evidence type="ECO:0000256" key="2">
    <source>
        <dbReference type="ARBA" id="ARBA00012438"/>
    </source>
</evidence>
<dbReference type="SMART" id="SM00387">
    <property type="entry name" value="HATPase_c"/>
    <property type="match status" value="1"/>
</dbReference>
<dbReference type="OrthoDB" id="9804645at2"/>
<keyword evidence="8" id="KW-0472">Membrane</keyword>
<keyword evidence="5 10" id="KW-0418">Kinase</keyword>
<evidence type="ECO:0000256" key="7">
    <source>
        <dbReference type="SAM" id="MobiDB-lite"/>
    </source>
</evidence>
<keyword evidence="8" id="KW-0812">Transmembrane</keyword>
<feature type="transmembrane region" description="Helical" evidence="8">
    <location>
        <begin position="215"/>
        <end position="234"/>
    </location>
</feature>
<evidence type="ECO:0000256" key="6">
    <source>
        <dbReference type="ARBA" id="ARBA00023012"/>
    </source>
</evidence>
<evidence type="ECO:0000256" key="8">
    <source>
        <dbReference type="SAM" id="Phobius"/>
    </source>
</evidence>
<feature type="transmembrane region" description="Helical" evidence="8">
    <location>
        <begin position="41"/>
        <end position="62"/>
    </location>
</feature>
<feature type="domain" description="Histidine kinase" evidence="9">
    <location>
        <begin position="291"/>
        <end position="506"/>
    </location>
</feature>
<name>A0A1G5SGS9_9PROT</name>
<evidence type="ECO:0000256" key="5">
    <source>
        <dbReference type="ARBA" id="ARBA00022777"/>
    </source>
</evidence>
<protein>
    <recommendedName>
        <fullName evidence="2">histidine kinase</fullName>
        <ecNumber evidence="2">2.7.13.3</ecNumber>
    </recommendedName>
</protein>
<keyword evidence="11" id="KW-1185">Reference proteome</keyword>
<dbReference type="PANTHER" id="PTHR43711">
    <property type="entry name" value="TWO-COMPONENT HISTIDINE KINASE"/>
    <property type="match status" value="1"/>
</dbReference>
<dbReference type="SUPFAM" id="SSF47384">
    <property type="entry name" value="Homodimeric domain of signal transducing histidine kinase"/>
    <property type="match status" value="1"/>
</dbReference>
<accession>A0A1G5SGS9</accession>
<dbReference type="CDD" id="cd00075">
    <property type="entry name" value="HATPase"/>
    <property type="match status" value="1"/>
</dbReference>
<dbReference type="Proteomes" id="UP000198729">
    <property type="component" value="Unassembled WGS sequence"/>
</dbReference>
<sequence length="506" mass="56598">MGTNHSATARKIEPDDQGDAVISDSAKPCKSRKSRFKPKSFLGLVLIGFAFVAIPLIIALVYSATRIDQLSKLSSIAVYRATEITHGNRILIDEIKVMERSVQQALALDDTTLLEGYLLGHNKFEVIVKRMLDIASHEKQYLLLEKIRLLENGIFNQVLALNEQPQILQVLPQQFADLLVLAQKFSTNNFQLIEQSARRINDIASETRALVESELMILVPLVIFLALVFSVIIARPVRQIDQAIALMGQGKLTLPVRVNGPRNLAYLGERLDWLRLRLLKLEEQKMQFFRHVSHELKTPLTSIREGSCLLVEGVPGSLNEQQSRIANILHGNSLQLQRKIEDLLSFSALQGNVAKLVKQSVGLKEFIVAAIRAHSLPILRKQIKIYLRCPELSLECDKQKLDVILDNLLSNAVKFTPDNGQIKISAICLKREVQIDVCDSGSGVKEVDRIKIFEPFYQGHNPPHHHVRGTGLGLAISREYALEHGGNIELTQADSPGANFRLTLPI</sequence>
<dbReference type="CDD" id="cd00082">
    <property type="entry name" value="HisKA"/>
    <property type="match status" value="1"/>
</dbReference>
<dbReference type="SUPFAM" id="SSF55874">
    <property type="entry name" value="ATPase domain of HSP90 chaperone/DNA topoisomerase II/histidine kinase"/>
    <property type="match status" value="1"/>
</dbReference>
<dbReference type="EC" id="2.7.13.3" evidence="2"/>
<dbReference type="InterPro" id="IPR003594">
    <property type="entry name" value="HATPase_dom"/>
</dbReference>
<evidence type="ECO:0000313" key="10">
    <source>
        <dbReference type="EMBL" id="SCZ85599.1"/>
    </source>
</evidence>
<evidence type="ECO:0000256" key="4">
    <source>
        <dbReference type="ARBA" id="ARBA00022679"/>
    </source>
</evidence>
<dbReference type="PANTHER" id="PTHR43711:SF1">
    <property type="entry name" value="HISTIDINE KINASE 1"/>
    <property type="match status" value="1"/>
</dbReference>
<dbReference type="RefSeq" id="WP_090286028.1">
    <property type="nucleotide sequence ID" value="NZ_FMWO01000048.1"/>
</dbReference>
<evidence type="ECO:0000313" key="11">
    <source>
        <dbReference type="Proteomes" id="UP000198729"/>
    </source>
</evidence>
<dbReference type="Pfam" id="PF00512">
    <property type="entry name" value="HisKA"/>
    <property type="match status" value="1"/>
</dbReference>
<keyword evidence="3" id="KW-0597">Phosphoprotein</keyword>
<comment type="catalytic activity">
    <reaction evidence="1">
        <text>ATP + protein L-histidine = ADP + protein N-phospho-L-histidine.</text>
        <dbReference type="EC" id="2.7.13.3"/>
    </reaction>
</comment>
<dbReference type="InterPro" id="IPR003661">
    <property type="entry name" value="HisK_dim/P_dom"/>
</dbReference>
<dbReference type="EMBL" id="FMWO01000048">
    <property type="protein sequence ID" value="SCZ85599.1"/>
    <property type="molecule type" value="Genomic_DNA"/>
</dbReference>
<dbReference type="AlphaFoldDB" id="A0A1G5SGS9"/>
<dbReference type="GO" id="GO:0000155">
    <property type="term" value="F:phosphorelay sensor kinase activity"/>
    <property type="evidence" value="ECO:0007669"/>
    <property type="project" value="InterPro"/>
</dbReference>
<gene>
    <name evidence="10" type="primary">yfhK</name>
    <name evidence="10" type="ORF">NSMM_400077</name>
</gene>
<evidence type="ECO:0000256" key="3">
    <source>
        <dbReference type="ARBA" id="ARBA00022553"/>
    </source>
</evidence>
<organism evidence="10 11">
    <name type="scientific">Nitrosomonas mobilis</name>
    <dbReference type="NCBI Taxonomy" id="51642"/>
    <lineage>
        <taxon>Bacteria</taxon>
        <taxon>Pseudomonadati</taxon>
        <taxon>Pseudomonadota</taxon>
        <taxon>Betaproteobacteria</taxon>
        <taxon>Nitrosomonadales</taxon>
        <taxon>Nitrosomonadaceae</taxon>
        <taxon>Nitrosomonas</taxon>
    </lineage>
</organism>
<dbReference type="InterPro" id="IPR004358">
    <property type="entry name" value="Sig_transdc_His_kin-like_C"/>
</dbReference>
<reference evidence="10 11" key="1">
    <citation type="submission" date="2016-10" db="EMBL/GenBank/DDBJ databases">
        <authorList>
            <person name="de Groot N.N."/>
        </authorList>
    </citation>
    <scope>NUCLEOTIDE SEQUENCE [LARGE SCALE GENOMIC DNA]</scope>
    <source>
        <strain evidence="10">1</strain>
    </source>
</reference>
<dbReference type="STRING" id="51642.NSMM_400077"/>
<keyword evidence="6" id="KW-0902">Two-component regulatory system</keyword>
<dbReference type="Pfam" id="PF02518">
    <property type="entry name" value="HATPase_c"/>
    <property type="match status" value="1"/>
</dbReference>
<dbReference type="InterPro" id="IPR005467">
    <property type="entry name" value="His_kinase_dom"/>
</dbReference>
<dbReference type="Gene3D" id="1.10.287.130">
    <property type="match status" value="1"/>
</dbReference>
<feature type="region of interest" description="Disordered" evidence="7">
    <location>
        <begin position="1"/>
        <end position="24"/>
    </location>
</feature>
<dbReference type="InterPro" id="IPR036890">
    <property type="entry name" value="HATPase_C_sf"/>
</dbReference>
<dbReference type="InterPro" id="IPR036097">
    <property type="entry name" value="HisK_dim/P_sf"/>
</dbReference>
<evidence type="ECO:0000256" key="1">
    <source>
        <dbReference type="ARBA" id="ARBA00000085"/>
    </source>
</evidence>
<dbReference type="SMART" id="SM00388">
    <property type="entry name" value="HisKA"/>
    <property type="match status" value="1"/>
</dbReference>
<evidence type="ECO:0000259" key="9">
    <source>
        <dbReference type="PROSITE" id="PS50109"/>
    </source>
</evidence>
<proteinExistence type="predicted"/>